<dbReference type="PROSITE" id="PS50983">
    <property type="entry name" value="FE_B12_PBP"/>
    <property type="match status" value="1"/>
</dbReference>
<dbReference type="EMBL" id="VDCQ01000063">
    <property type="protein sequence ID" value="TNJ62259.1"/>
    <property type="molecule type" value="Genomic_DNA"/>
</dbReference>
<comment type="similarity">
    <text evidence="1">Belongs to the bacterial solute-binding protein 8 family.</text>
</comment>
<evidence type="ECO:0000256" key="1">
    <source>
        <dbReference type="ARBA" id="ARBA00008814"/>
    </source>
</evidence>
<reference evidence="4 5" key="1">
    <citation type="submission" date="2019-05" db="EMBL/GenBank/DDBJ databases">
        <title>We sequenced the genome of Paenibacillus hemerocallicola KCTC 33185 for further insight into its adaptation and study the phylogeny of Paenibacillus.</title>
        <authorList>
            <person name="Narsing Rao M.P."/>
        </authorList>
    </citation>
    <scope>NUCLEOTIDE SEQUENCE [LARGE SCALE GENOMIC DNA]</scope>
    <source>
        <strain evidence="4 5">KCTC 33185</strain>
    </source>
</reference>
<protein>
    <submittedName>
        <fullName evidence="4">ABC transporter substrate-binding protein</fullName>
    </submittedName>
</protein>
<evidence type="ECO:0000259" key="3">
    <source>
        <dbReference type="PROSITE" id="PS50983"/>
    </source>
</evidence>
<keyword evidence="5" id="KW-1185">Reference proteome</keyword>
<feature type="domain" description="Fe/B12 periplasmic-binding" evidence="3">
    <location>
        <begin position="63"/>
        <end position="182"/>
    </location>
</feature>
<dbReference type="AlphaFoldDB" id="A0A5C4T2A5"/>
<dbReference type="CDD" id="cd00636">
    <property type="entry name" value="TroA-like"/>
    <property type="match status" value="1"/>
</dbReference>
<dbReference type="OrthoDB" id="9816357at2"/>
<organism evidence="4 5">
    <name type="scientific">Paenibacillus hemerocallicola</name>
    <dbReference type="NCBI Taxonomy" id="1172614"/>
    <lineage>
        <taxon>Bacteria</taxon>
        <taxon>Bacillati</taxon>
        <taxon>Bacillota</taxon>
        <taxon>Bacilli</taxon>
        <taxon>Bacillales</taxon>
        <taxon>Paenibacillaceae</taxon>
        <taxon>Paenibacillus</taxon>
    </lineage>
</organism>
<dbReference type="RefSeq" id="WP_139606288.1">
    <property type="nucleotide sequence ID" value="NZ_VDCQ01000063.1"/>
</dbReference>
<proteinExistence type="inferred from homology"/>
<dbReference type="GO" id="GO:0071281">
    <property type="term" value="P:cellular response to iron ion"/>
    <property type="evidence" value="ECO:0007669"/>
    <property type="project" value="TreeGrafter"/>
</dbReference>
<comment type="caution">
    <text evidence="4">The sequence shown here is derived from an EMBL/GenBank/DDBJ whole genome shotgun (WGS) entry which is preliminary data.</text>
</comment>
<dbReference type="PROSITE" id="PS51257">
    <property type="entry name" value="PROKAR_LIPOPROTEIN"/>
    <property type="match status" value="1"/>
</dbReference>
<dbReference type="InterPro" id="IPR050902">
    <property type="entry name" value="ABC_Transporter_SBP"/>
</dbReference>
<gene>
    <name evidence="4" type="ORF">FE784_31760</name>
</gene>
<evidence type="ECO:0000313" key="4">
    <source>
        <dbReference type="EMBL" id="TNJ62259.1"/>
    </source>
</evidence>
<dbReference type="Gene3D" id="3.40.50.1980">
    <property type="entry name" value="Nitrogenase molybdenum iron protein domain"/>
    <property type="match status" value="1"/>
</dbReference>
<evidence type="ECO:0000256" key="2">
    <source>
        <dbReference type="SAM" id="SignalP"/>
    </source>
</evidence>
<evidence type="ECO:0000313" key="5">
    <source>
        <dbReference type="Proteomes" id="UP000307943"/>
    </source>
</evidence>
<feature type="signal peptide" evidence="2">
    <location>
        <begin position="1"/>
        <end position="21"/>
    </location>
</feature>
<dbReference type="Proteomes" id="UP000307943">
    <property type="component" value="Unassembled WGS sequence"/>
</dbReference>
<feature type="chain" id="PRO_5038399561" evidence="2">
    <location>
        <begin position="22"/>
        <end position="182"/>
    </location>
</feature>
<dbReference type="PANTHER" id="PTHR30535">
    <property type="entry name" value="VITAMIN B12-BINDING PROTEIN"/>
    <property type="match status" value="1"/>
</dbReference>
<dbReference type="InterPro" id="IPR002491">
    <property type="entry name" value="ABC_transptr_periplasmic_BD"/>
</dbReference>
<name>A0A5C4T2A5_9BACL</name>
<dbReference type="PANTHER" id="PTHR30535:SF34">
    <property type="entry name" value="MOLYBDATE-BINDING PROTEIN MOLA"/>
    <property type="match status" value="1"/>
</dbReference>
<sequence>MTIKRWLILFALMVTVCSALLGCSQASHRNQPAATAPPAEPATHLSFEDQAGKKVVLSKKPERIVVLNTELLHVFEQVGGEMVGRATAPGVPVPELAKAAEEVGLISNVNMEKIFSLKPDLVVGQPVFHTKLAPSFEQAGIPFAILTIKTIEDMQNNALLLGKIVDKADTAADLRRRRCSAP</sequence>
<keyword evidence="2" id="KW-0732">Signal</keyword>
<dbReference type="SUPFAM" id="SSF53807">
    <property type="entry name" value="Helical backbone' metal receptor"/>
    <property type="match status" value="1"/>
</dbReference>
<dbReference type="Pfam" id="PF01497">
    <property type="entry name" value="Peripla_BP_2"/>
    <property type="match status" value="1"/>
</dbReference>
<accession>A0A5C4T2A5</accession>